<evidence type="ECO:0000256" key="1">
    <source>
        <dbReference type="SAM" id="MobiDB-lite"/>
    </source>
</evidence>
<dbReference type="EMBL" id="RCMV01002449">
    <property type="protein sequence ID" value="KAG3202846.1"/>
    <property type="molecule type" value="Genomic_DNA"/>
</dbReference>
<dbReference type="Proteomes" id="UP000735874">
    <property type="component" value="Unassembled WGS sequence"/>
</dbReference>
<dbReference type="EMBL" id="RCMG01001311">
    <property type="protein sequence ID" value="KAG2830603.1"/>
    <property type="molecule type" value="Genomic_DNA"/>
</dbReference>
<dbReference type="Proteomes" id="UP000736787">
    <property type="component" value="Unassembled WGS sequence"/>
</dbReference>
<dbReference type="AlphaFoldDB" id="A0A8T1AA29"/>
<protein>
    <submittedName>
        <fullName evidence="3">Uncharacterized protein</fullName>
    </submittedName>
</protein>
<feature type="region of interest" description="Disordered" evidence="1">
    <location>
        <begin position="1"/>
        <end position="42"/>
    </location>
</feature>
<organism evidence="3 7">
    <name type="scientific">Phytophthora cactorum</name>
    <dbReference type="NCBI Taxonomy" id="29920"/>
    <lineage>
        <taxon>Eukaryota</taxon>
        <taxon>Sar</taxon>
        <taxon>Stramenopiles</taxon>
        <taxon>Oomycota</taxon>
        <taxon>Peronosporomycetes</taxon>
        <taxon>Peronosporales</taxon>
        <taxon>Peronosporaceae</taxon>
        <taxon>Phytophthora</taxon>
    </lineage>
</organism>
<evidence type="ECO:0000313" key="7">
    <source>
        <dbReference type="Proteomes" id="UP000774804"/>
    </source>
</evidence>
<evidence type="ECO:0000313" key="6">
    <source>
        <dbReference type="EMBL" id="KAG3202846.1"/>
    </source>
</evidence>
<comment type="caution">
    <text evidence="3">The sequence shown here is derived from an EMBL/GenBank/DDBJ whole genome shotgun (WGS) entry which is preliminary data.</text>
</comment>
<dbReference type="EMBL" id="RCML01001352">
    <property type="protein sequence ID" value="KAG2963287.1"/>
    <property type="molecule type" value="Genomic_DNA"/>
</dbReference>
<dbReference type="EMBL" id="RCMK01001374">
    <property type="protein sequence ID" value="KAG2895786.1"/>
    <property type="molecule type" value="Genomic_DNA"/>
</dbReference>
<dbReference type="Proteomes" id="UP000760860">
    <property type="component" value="Unassembled WGS sequence"/>
</dbReference>
<evidence type="ECO:0000313" key="4">
    <source>
        <dbReference type="EMBL" id="KAG2895786.1"/>
    </source>
</evidence>
<accession>A0A8T1AA29</accession>
<evidence type="ECO:0000313" key="5">
    <source>
        <dbReference type="EMBL" id="KAG2963287.1"/>
    </source>
</evidence>
<gene>
    <name evidence="2" type="ORF">PC113_g21082</name>
    <name evidence="3" type="ORF">PC115_g23530</name>
    <name evidence="4" type="ORF">PC117_g23182</name>
    <name evidence="5" type="ORF">PC118_g20976</name>
    <name evidence="6" type="ORF">PC129_g23133</name>
</gene>
<proteinExistence type="predicted"/>
<dbReference type="EMBL" id="RCMI01002394">
    <property type="protein sequence ID" value="KAG2876780.1"/>
    <property type="molecule type" value="Genomic_DNA"/>
</dbReference>
<sequence>MQEHEGKLHPVRFVPPLRPADETTSSEVSCVSAHEAGAFPTR</sequence>
<name>A0A8T1AA29_9STRA</name>
<reference evidence="3" key="1">
    <citation type="submission" date="2018-10" db="EMBL/GenBank/DDBJ databases">
        <title>Effector identification in a new, highly contiguous assembly of the strawberry crown rot pathogen Phytophthora cactorum.</title>
        <authorList>
            <person name="Armitage A.D."/>
            <person name="Nellist C.F."/>
            <person name="Bates H."/>
            <person name="Vickerstaff R.J."/>
            <person name="Harrison R.J."/>
        </authorList>
    </citation>
    <scope>NUCLEOTIDE SEQUENCE</scope>
    <source>
        <strain evidence="2">15-7</strain>
        <strain evidence="3">4032</strain>
        <strain evidence="4">4040</strain>
        <strain evidence="5">P415</strain>
        <strain evidence="6">P421</strain>
    </source>
</reference>
<evidence type="ECO:0000313" key="3">
    <source>
        <dbReference type="EMBL" id="KAG2876780.1"/>
    </source>
</evidence>
<evidence type="ECO:0000313" key="2">
    <source>
        <dbReference type="EMBL" id="KAG2830603.1"/>
    </source>
</evidence>
<dbReference type="Proteomes" id="UP000774804">
    <property type="component" value="Unassembled WGS sequence"/>
</dbReference>
<dbReference type="Proteomes" id="UP000697107">
    <property type="component" value="Unassembled WGS sequence"/>
</dbReference>